<protein>
    <submittedName>
        <fullName evidence="6">Mycofactocin biosynthesis peptidyl-dipeptidase MftE</fullName>
    </submittedName>
</protein>
<comment type="similarity">
    <text evidence="5">Belongs to the creatininase superfamily.</text>
</comment>
<dbReference type="InterPro" id="IPR024087">
    <property type="entry name" value="Creatininase-like_sf"/>
</dbReference>
<dbReference type="Gene3D" id="3.40.50.10310">
    <property type="entry name" value="Creatininase"/>
    <property type="match status" value="1"/>
</dbReference>
<dbReference type="NCBIfam" id="TIGR03964">
    <property type="entry name" value="mycofact_creat"/>
    <property type="match status" value="1"/>
</dbReference>
<keyword evidence="4" id="KW-0862">Zinc</keyword>
<keyword evidence="7" id="KW-1185">Reference proteome</keyword>
<name>A0A6I6MZZ0_9ACTN</name>
<keyword evidence="3" id="KW-0378">Hydrolase</keyword>
<dbReference type="GO" id="GO:0046872">
    <property type="term" value="F:metal ion binding"/>
    <property type="evidence" value="ECO:0007669"/>
    <property type="project" value="UniProtKB-KW"/>
</dbReference>
<dbReference type="InterPro" id="IPR003785">
    <property type="entry name" value="Creatininase/forma_Hydrolase"/>
</dbReference>
<dbReference type="PANTHER" id="PTHR35005:SF1">
    <property type="entry name" value="2-AMINO-5-FORMYLAMINO-6-RIBOSYLAMINOPYRIMIDIN-4(3H)-ONE 5'-MONOPHOSPHATE DEFORMYLASE"/>
    <property type="match status" value="1"/>
</dbReference>
<dbReference type="KEGG" id="sbro:GQF42_07995"/>
<evidence type="ECO:0000256" key="4">
    <source>
        <dbReference type="ARBA" id="ARBA00022833"/>
    </source>
</evidence>
<evidence type="ECO:0000256" key="3">
    <source>
        <dbReference type="ARBA" id="ARBA00022801"/>
    </source>
</evidence>
<proteinExistence type="inferred from homology"/>
<dbReference type="Pfam" id="PF02633">
    <property type="entry name" value="Creatininase"/>
    <property type="match status" value="1"/>
</dbReference>
<dbReference type="InterPro" id="IPR023871">
    <property type="entry name" value="MftE"/>
</dbReference>
<dbReference type="RefSeq" id="WP_158918948.1">
    <property type="nucleotide sequence ID" value="NZ_CP047020.1"/>
</dbReference>
<dbReference type="Proteomes" id="UP000436138">
    <property type="component" value="Chromosome"/>
</dbReference>
<organism evidence="6 7">
    <name type="scientific">Streptomyces broussonetiae</name>
    <dbReference type="NCBI Taxonomy" id="2686304"/>
    <lineage>
        <taxon>Bacteria</taxon>
        <taxon>Bacillati</taxon>
        <taxon>Actinomycetota</taxon>
        <taxon>Actinomycetes</taxon>
        <taxon>Kitasatosporales</taxon>
        <taxon>Streptomycetaceae</taxon>
        <taxon>Streptomyces</taxon>
    </lineage>
</organism>
<comment type="cofactor">
    <cofactor evidence="1">
        <name>Zn(2+)</name>
        <dbReference type="ChEBI" id="CHEBI:29105"/>
    </cofactor>
</comment>
<dbReference type="GO" id="GO:0009231">
    <property type="term" value="P:riboflavin biosynthetic process"/>
    <property type="evidence" value="ECO:0007669"/>
    <property type="project" value="TreeGrafter"/>
</dbReference>
<reference evidence="6 7" key="1">
    <citation type="submission" date="2019-12" db="EMBL/GenBank/DDBJ databases">
        <title>Streptomyces sp. strain T44 isolated from rhizosphere soil of Broussonetia papyrifera.</title>
        <authorList>
            <person name="Mo P."/>
        </authorList>
    </citation>
    <scope>NUCLEOTIDE SEQUENCE [LARGE SCALE GENOMIC DNA]</scope>
    <source>
        <strain evidence="6 7">T44</strain>
    </source>
</reference>
<evidence type="ECO:0000256" key="2">
    <source>
        <dbReference type="ARBA" id="ARBA00022723"/>
    </source>
</evidence>
<evidence type="ECO:0000313" key="6">
    <source>
        <dbReference type="EMBL" id="QHA03210.1"/>
    </source>
</evidence>
<dbReference type="AlphaFoldDB" id="A0A6I6MZZ0"/>
<evidence type="ECO:0000313" key="7">
    <source>
        <dbReference type="Proteomes" id="UP000436138"/>
    </source>
</evidence>
<evidence type="ECO:0000256" key="1">
    <source>
        <dbReference type="ARBA" id="ARBA00001947"/>
    </source>
</evidence>
<sequence length="232" mass="24077">MTTLASLTWTDVADLAGRGTVLAVPVGATEQHGPHLPMSTDTDIAVALTDRLAAQAPDVVVAPAVAFGSSGEHQDFPGTLSVGQEAVELLLVELVRSATVTFPRVVLVSAHGGNAQPVTRAVRRLGTEGRHVLAWGPRWGGDAHAGRTETSVMLALAPHLVRMEAARAGNTAPVHTLLPRLRDAGLSAVTANGVLGDPGGANPDEGRLLIQRAVAELADLVTRHRRHTDAAS</sequence>
<dbReference type="EMBL" id="CP047020">
    <property type="protein sequence ID" value="QHA03210.1"/>
    <property type="molecule type" value="Genomic_DNA"/>
</dbReference>
<evidence type="ECO:0000256" key="5">
    <source>
        <dbReference type="ARBA" id="ARBA00024029"/>
    </source>
</evidence>
<dbReference type="GO" id="GO:0016811">
    <property type="term" value="F:hydrolase activity, acting on carbon-nitrogen (but not peptide) bonds, in linear amides"/>
    <property type="evidence" value="ECO:0007669"/>
    <property type="project" value="TreeGrafter"/>
</dbReference>
<dbReference type="SUPFAM" id="SSF102215">
    <property type="entry name" value="Creatininase"/>
    <property type="match status" value="1"/>
</dbReference>
<keyword evidence="2" id="KW-0479">Metal-binding</keyword>
<dbReference type="PANTHER" id="PTHR35005">
    <property type="entry name" value="3-DEHYDRO-SCYLLO-INOSOSE HYDROLASE"/>
    <property type="match status" value="1"/>
</dbReference>
<gene>
    <name evidence="6" type="primary">mftE</name>
    <name evidence="6" type="ORF">GQF42_07995</name>
</gene>
<accession>A0A6I6MZZ0</accession>